<feature type="transmembrane region" description="Helical" evidence="9">
    <location>
        <begin position="56"/>
        <end position="76"/>
    </location>
</feature>
<proteinExistence type="inferred from homology"/>
<evidence type="ECO:0000256" key="10">
    <source>
        <dbReference type="SAM" id="SignalP"/>
    </source>
</evidence>
<name>A0AAV7L4B8_PLEWA</name>
<evidence type="ECO:0000256" key="2">
    <source>
        <dbReference type="ARBA" id="ARBA00006986"/>
    </source>
</evidence>
<dbReference type="Pfam" id="PF06679">
    <property type="entry name" value="DUF1180"/>
    <property type="match status" value="1"/>
</dbReference>
<evidence type="ECO:0000256" key="4">
    <source>
        <dbReference type="ARBA" id="ARBA00022729"/>
    </source>
</evidence>
<organism evidence="11 12">
    <name type="scientific">Pleurodeles waltl</name>
    <name type="common">Iberian ribbed newt</name>
    <dbReference type="NCBI Taxonomy" id="8319"/>
    <lineage>
        <taxon>Eukaryota</taxon>
        <taxon>Metazoa</taxon>
        <taxon>Chordata</taxon>
        <taxon>Craniata</taxon>
        <taxon>Vertebrata</taxon>
        <taxon>Euteleostomi</taxon>
        <taxon>Amphibia</taxon>
        <taxon>Batrachia</taxon>
        <taxon>Caudata</taxon>
        <taxon>Salamandroidea</taxon>
        <taxon>Salamandridae</taxon>
        <taxon>Pleurodelinae</taxon>
        <taxon>Pleurodeles</taxon>
    </lineage>
</organism>
<gene>
    <name evidence="11" type="ORF">NDU88_006516</name>
</gene>
<evidence type="ECO:0000256" key="3">
    <source>
        <dbReference type="ARBA" id="ARBA00022692"/>
    </source>
</evidence>
<dbReference type="EMBL" id="JANPWB010000016">
    <property type="protein sequence ID" value="KAJ1086397.1"/>
    <property type="molecule type" value="Genomic_DNA"/>
</dbReference>
<dbReference type="GO" id="GO:0016020">
    <property type="term" value="C:membrane"/>
    <property type="evidence" value="ECO:0007669"/>
    <property type="project" value="UniProtKB-SubCell"/>
</dbReference>
<evidence type="ECO:0000256" key="1">
    <source>
        <dbReference type="ARBA" id="ARBA00004479"/>
    </source>
</evidence>
<feature type="chain" id="PRO_5043339121" evidence="10">
    <location>
        <begin position="17"/>
        <end position="117"/>
    </location>
</feature>
<comment type="subcellular location">
    <subcellularLocation>
        <location evidence="1">Membrane</location>
        <topology evidence="1">Single-pass type I membrane protein</topology>
    </subcellularLocation>
</comment>
<dbReference type="GO" id="GO:0005576">
    <property type="term" value="C:extracellular region"/>
    <property type="evidence" value="ECO:0007669"/>
    <property type="project" value="TreeGrafter"/>
</dbReference>
<evidence type="ECO:0000256" key="8">
    <source>
        <dbReference type="SAM" id="MobiDB-lite"/>
    </source>
</evidence>
<evidence type="ECO:0000256" key="5">
    <source>
        <dbReference type="ARBA" id="ARBA00022989"/>
    </source>
</evidence>
<accession>A0AAV7L4B8</accession>
<feature type="region of interest" description="Disordered" evidence="8">
    <location>
        <begin position="16"/>
        <end position="43"/>
    </location>
</feature>
<keyword evidence="5 9" id="KW-1133">Transmembrane helix</keyword>
<keyword evidence="7" id="KW-0325">Glycoprotein</keyword>
<evidence type="ECO:0000313" key="12">
    <source>
        <dbReference type="Proteomes" id="UP001066276"/>
    </source>
</evidence>
<evidence type="ECO:0000256" key="6">
    <source>
        <dbReference type="ARBA" id="ARBA00023136"/>
    </source>
</evidence>
<protein>
    <submittedName>
        <fullName evidence="11">Uncharacterized protein</fullName>
    </submittedName>
</protein>
<comment type="similarity">
    <text evidence="2">Belongs to the FAM174 family.</text>
</comment>
<dbReference type="PANTHER" id="PTHR28607:SF2">
    <property type="entry name" value="PROTEIN FAM174C"/>
    <property type="match status" value="1"/>
</dbReference>
<keyword evidence="4 10" id="KW-0732">Signal</keyword>
<evidence type="ECO:0000313" key="11">
    <source>
        <dbReference type="EMBL" id="KAJ1086397.1"/>
    </source>
</evidence>
<keyword evidence="3 9" id="KW-0812">Transmembrane</keyword>
<feature type="signal peptide" evidence="10">
    <location>
        <begin position="1"/>
        <end position="16"/>
    </location>
</feature>
<dbReference type="PANTHER" id="PTHR28607">
    <property type="entry name" value="EXPRESSED PROTEIN"/>
    <property type="match status" value="1"/>
</dbReference>
<reference evidence="11" key="1">
    <citation type="journal article" date="2022" name="bioRxiv">
        <title>Sequencing and chromosome-scale assembly of the giantPleurodeles waltlgenome.</title>
        <authorList>
            <person name="Brown T."/>
            <person name="Elewa A."/>
            <person name="Iarovenko S."/>
            <person name="Subramanian E."/>
            <person name="Araus A.J."/>
            <person name="Petzold A."/>
            <person name="Susuki M."/>
            <person name="Suzuki K.-i.T."/>
            <person name="Hayashi T."/>
            <person name="Toyoda A."/>
            <person name="Oliveira C."/>
            <person name="Osipova E."/>
            <person name="Leigh N.D."/>
            <person name="Simon A."/>
            <person name="Yun M.H."/>
        </authorList>
    </citation>
    <scope>NUCLEOTIDE SEQUENCE</scope>
    <source>
        <strain evidence="11">20211129_DDA</strain>
        <tissue evidence="11">Liver</tissue>
    </source>
</reference>
<comment type="caution">
    <text evidence="11">The sequence shown here is derived from an EMBL/GenBank/DDBJ whole genome shotgun (WGS) entry which is preliminary data.</text>
</comment>
<keyword evidence="12" id="KW-1185">Reference proteome</keyword>
<dbReference type="AlphaFoldDB" id="A0AAV7L4B8"/>
<keyword evidence="6 9" id="KW-0472">Membrane</keyword>
<evidence type="ECO:0000256" key="7">
    <source>
        <dbReference type="ARBA" id="ARBA00023180"/>
    </source>
</evidence>
<sequence>MVRILVLAVLLGAAEASVPGNSSRASTEPPRNASSTPEARAPGGFLGAELPVLRRAFYVLSGVCLLGVAYCTLRSVRLRKPEKKKKYGLLSNYDDNMEMGSVESDEETVFESKMLRR</sequence>
<evidence type="ECO:0000256" key="9">
    <source>
        <dbReference type="SAM" id="Phobius"/>
    </source>
</evidence>
<dbReference type="Proteomes" id="UP001066276">
    <property type="component" value="Chromosome 12"/>
</dbReference>
<dbReference type="InterPro" id="IPR009565">
    <property type="entry name" value="FAM174-like"/>
</dbReference>